<keyword evidence="5" id="KW-1185">Reference proteome</keyword>
<dbReference type="OrthoDB" id="10015020at2759"/>
<feature type="compositionally biased region" description="Polar residues" evidence="2">
    <location>
        <begin position="171"/>
        <end position="198"/>
    </location>
</feature>
<organism evidence="3 5">
    <name type="scientific">Didymodactylos carnosus</name>
    <dbReference type="NCBI Taxonomy" id="1234261"/>
    <lineage>
        <taxon>Eukaryota</taxon>
        <taxon>Metazoa</taxon>
        <taxon>Spiralia</taxon>
        <taxon>Gnathifera</taxon>
        <taxon>Rotifera</taxon>
        <taxon>Eurotatoria</taxon>
        <taxon>Bdelloidea</taxon>
        <taxon>Philodinida</taxon>
        <taxon>Philodinidae</taxon>
        <taxon>Didymodactylos</taxon>
    </lineage>
</organism>
<dbReference type="EMBL" id="CAJNOQ010000235">
    <property type="protein sequence ID" value="CAF0776019.1"/>
    <property type="molecule type" value="Genomic_DNA"/>
</dbReference>
<accession>A0A813R4L4</accession>
<comment type="caution">
    <text evidence="3">The sequence shown here is derived from an EMBL/GenBank/DDBJ whole genome shotgun (WGS) entry which is preliminary data.</text>
</comment>
<feature type="coiled-coil region" evidence="1">
    <location>
        <begin position="1"/>
        <end position="39"/>
    </location>
</feature>
<feature type="region of interest" description="Disordered" evidence="2">
    <location>
        <begin position="171"/>
        <end position="248"/>
    </location>
</feature>
<feature type="compositionally biased region" description="Polar residues" evidence="2">
    <location>
        <begin position="214"/>
        <end position="233"/>
    </location>
</feature>
<sequence>MDEEENNNVEILEEMRRELDTTKDEVQNLTKQLNCLLLLTKSAWKGDETAATHLARVIGKQKLANAFIQPYLQVHIDPIPLKASRQLYNEIVHRQNQLKPNVPRPIRPQSSSVRPRAIKHLYRPASADKIVHHLGTPSSRAAPYFVFAGQEYFRKSNDSPSQLLRRTNHASANGIHSTNRGITSRHSNHSSLSETSDATDFVETPKEQQQQQQVSDGTPLNLNNQRRPLTAATNRRRYNHVPPPSRNRVQSATAYSEFIIKQPLIIDAEKARREAFKMQRELNLPRQGWINMKT</sequence>
<evidence type="ECO:0000256" key="2">
    <source>
        <dbReference type="SAM" id="MobiDB-lite"/>
    </source>
</evidence>
<evidence type="ECO:0000256" key="1">
    <source>
        <dbReference type="SAM" id="Coils"/>
    </source>
</evidence>
<protein>
    <submittedName>
        <fullName evidence="3">Uncharacterized protein</fullName>
    </submittedName>
</protein>
<dbReference type="Proteomes" id="UP000663829">
    <property type="component" value="Unassembled WGS sequence"/>
</dbReference>
<dbReference type="Proteomes" id="UP000681722">
    <property type="component" value="Unassembled WGS sequence"/>
</dbReference>
<dbReference type="EMBL" id="CAJOBC010000235">
    <property type="protein sequence ID" value="CAF3558577.1"/>
    <property type="molecule type" value="Genomic_DNA"/>
</dbReference>
<gene>
    <name evidence="3" type="ORF">GPM918_LOCUS2195</name>
    <name evidence="4" type="ORF">SRO942_LOCUS2195</name>
</gene>
<dbReference type="AlphaFoldDB" id="A0A813R4L4"/>
<evidence type="ECO:0000313" key="4">
    <source>
        <dbReference type="EMBL" id="CAF3558577.1"/>
    </source>
</evidence>
<evidence type="ECO:0000313" key="3">
    <source>
        <dbReference type="EMBL" id="CAF0776019.1"/>
    </source>
</evidence>
<evidence type="ECO:0000313" key="5">
    <source>
        <dbReference type="Proteomes" id="UP000663829"/>
    </source>
</evidence>
<proteinExistence type="predicted"/>
<reference evidence="3" key="1">
    <citation type="submission" date="2021-02" db="EMBL/GenBank/DDBJ databases">
        <authorList>
            <person name="Nowell W R."/>
        </authorList>
    </citation>
    <scope>NUCLEOTIDE SEQUENCE</scope>
</reference>
<name>A0A813R4L4_9BILA</name>
<keyword evidence="1" id="KW-0175">Coiled coil</keyword>